<evidence type="ECO:0000256" key="4">
    <source>
        <dbReference type="ARBA" id="ARBA00023242"/>
    </source>
</evidence>
<dbReference type="GO" id="GO:0005634">
    <property type="term" value="C:nucleus"/>
    <property type="evidence" value="ECO:0007669"/>
    <property type="project" value="UniProtKB-SubCell"/>
</dbReference>
<evidence type="ECO:0000259" key="6">
    <source>
        <dbReference type="Pfam" id="PF26576"/>
    </source>
</evidence>
<dbReference type="EMBL" id="JAVXUO010002475">
    <property type="protein sequence ID" value="KAK2972934.1"/>
    <property type="molecule type" value="Genomic_DNA"/>
</dbReference>
<dbReference type="PANTHER" id="PTHR33124">
    <property type="entry name" value="TRANSCRIPTION FACTOR IBH1-LIKE 1"/>
    <property type="match status" value="1"/>
</dbReference>
<dbReference type="InterPro" id="IPR059002">
    <property type="entry name" value="IBH1_N"/>
</dbReference>
<dbReference type="AlphaFoldDB" id="A0AA88QLE9"/>
<dbReference type="PANTHER" id="PTHR33124:SF5">
    <property type="entry name" value="TRANSCRIPTION FACTOR IBH1-LIKE 1"/>
    <property type="match status" value="1"/>
</dbReference>
<dbReference type="InterPro" id="IPR044660">
    <property type="entry name" value="IBH1-like"/>
</dbReference>
<proteinExistence type="predicted"/>
<evidence type="ECO:0000256" key="5">
    <source>
        <dbReference type="SAM" id="SignalP"/>
    </source>
</evidence>
<dbReference type="Pfam" id="PF26576">
    <property type="entry name" value="IBH1_N"/>
    <property type="match status" value="1"/>
</dbReference>
<sequence>MSLALLLHMTITFTPASRAPMHSPSQVKRDFLKQWLKCLQMCSYPKKEMSILERKKAIKLSADVAMASTRNATSCWSLALIAKASKEGNNKCLVEHLLDQESERGKMASTFQLAILNKKLRSKKIIKKSCSVRRVKKLAPRMVLASSVAKRLVKNRTQVLKSLVPGGESMDEFSLIRETLDYIVSLRVQVDVMRCLANASDLLNCKGVHG</sequence>
<name>A0AA88QLE9_9ASTE</name>
<accession>A0AA88QLE9</accession>
<evidence type="ECO:0000256" key="3">
    <source>
        <dbReference type="ARBA" id="ARBA00023163"/>
    </source>
</evidence>
<feature type="chain" id="PRO_5041652378" description="IBH1-like N-terminal domain-containing protein" evidence="5">
    <location>
        <begin position="19"/>
        <end position="210"/>
    </location>
</feature>
<protein>
    <recommendedName>
        <fullName evidence="6">IBH1-like N-terminal domain-containing protein</fullName>
    </recommendedName>
</protein>
<keyword evidence="2" id="KW-0805">Transcription regulation</keyword>
<evidence type="ECO:0000313" key="7">
    <source>
        <dbReference type="EMBL" id="KAK2972934.1"/>
    </source>
</evidence>
<dbReference type="InterPro" id="IPR044549">
    <property type="entry name" value="bHLH_AtIBH1-like"/>
</dbReference>
<organism evidence="7 8">
    <name type="scientific">Escallonia rubra</name>
    <dbReference type="NCBI Taxonomy" id="112253"/>
    <lineage>
        <taxon>Eukaryota</taxon>
        <taxon>Viridiplantae</taxon>
        <taxon>Streptophyta</taxon>
        <taxon>Embryophyta</taxon>
        <taxon>Tracheophyta</taxon>
        <taxon>Spermatophyta</taxon>
        <taxon>Magnoliopsida</taxon>
        <taxon>eudicotyledons</taxon>
        <taxon>Gunneridae</taxon>
        <taxon>Pentapetalae</taxon>
        <taxon>asterids</taxon>
        <taxon>campanulids</taxon>
        <taxon>Escalloniales</taxon>
        <taxon>Escalloniaceae</taxon>
        <taxon>Escallonia</taxon>
    </lineage>
</organism>
<keyword evidence="5" id="KW-0732">Signal</keyword>
<gene>
    <name evidence="7" type="ORF">RJ640_002646</name>
</gene>
<evidence type="ECO:0000256" key="2">
    <source>
        <dbReference type="ARBA" id="ARBA00023015"/>
    </source>
</evidence>
<keyword evidence="4" id="KW-0539">Nucleus</keyword>
<reference evidence="7" key="1">
    <citation type="submission" date="2022-12" db="EMBL/GenBank/DDBJ databases">
        <title>Draft genome assemblies for two species of Escallonia (Escalloniales).</title>
        <authorList>
            <person name="Chanderbali A."/>
            <person name="Dervinis C."/>
            <person name="Anghel I."/>
            <person name="Soltis D."/>
            <person name="Soltis P."/>
            <person name="Zapata F."/>
        </authorList>
    </citation>
    <scope>NUCLEOTIDE SEQUENCE</scope>
    <source>
        <strain evidence="7">UCBG92.1500</strain>
        <tissue evidence="7">Leaf</tissue>
    </source>
</reference>
<evidence type="ECO:0000256" key="1">
    <source>
        <dbReference type="ARBA" id="ARBA00004123"/>
    </source>
</evidence>
<feature type="signal peptide" evidence="5">
    <location>
        <begin position="1"/>
        <end position="18"/>
    </location>
</feature>
<keyword evidence="8" id="KW-1185">Reference proteome</keyword>
<comment type="subcellular location">
    <subcellularLocation>
        <location evidence="1">Nucleus</location>
    </subcellularLocation>
</comment>
<feature type="domain" description="IBH1-like N-terminal" evidence="6">
    <location>
        <begin position="26"/>
        <end position="87"/>
    </location>
</feature>
<comment type="caution">
    <text evidence="7">The sequence shown here is derived from an EMBL/GenBank/DDBJ whole genome shotgun (WGS) entry which is preliminary data.</text>
</comment>
<dbReference type="CDD" id="cd11444">
    <property type="entry name" value="bHLH_AtIBH1_like"/>
    <property type="match status" value="1"/>
</dbReference>
<evidence type="ECO:0000313" key="8">
    <source>
        <dbReference type="Proteomes" id="UP001187471"/>
    </source>
</evidence>
<dbReference type="GO" id="GO:0006355">
    <property type="term" value="P:regulation of DNA-templated transcription"/>
    <property type="evidence" value="ECO:0007669"/>
    <property type="project" value="InterPro"/>
</dbReference>
<dbReference type="Proteomes" id="UP001187471">
    <property type="component" value="Unassembled WGS sequence"/>
</dbReference>
<keyword evidence="3" id="KW-0804">Transcription</keyword>